<proteinExistence type="inferred from homology"/>
<dbReference type="PANTHER" id="PTHR11742">
    <property type="entry name" value="MANNOSYL-OLIGOSACCHARIDE ALPHA-1,2-MANNOSIDASE-RELATED"/>
    <property type="match status" value="1"/>
</dbReference>
<comment type="catalytic activity">
    <reaction evidence="10">
        <text>N(4)-(alpha-D-Man-(1-&gt;2)-alpha-D-Man-(1-&gt;2)-alpha-D-Man-(1-&gt;3)-[alpha-D-Man-(1-&gt;2)-alpha-D-Man-(1-&gt;3)-[alpha-D-Man-(1-&gt;2)-alpha-D-Man-(1-&gt;6)]-alpha-D-Man-(1-&gt;6)]-beta-D-Man-(1-&gt;4)-beta-D-GlcNAc-(1-&gt;4)-beta-D-GlcNAc)-L-asparaginyl-[protein] (N-glucan mannose isomer 9A1,2,3B1,2,3) + 4 H2O = N(4)-(alpha-D-Man-(1-&gt;3)-[alpha-D-Man-(1-&gt;3)-[alpha-D-Man-(1-&gt;6)]-alpha-D-Man-(1-&gt;6)]-beta-D-Man-(1-&gt;4)-beta-D-GlcNAc-(1-&gt;4)-beta-D-GlcNAc)-L-asparaginyl-[protein] (N-glucan mannose isomer 5A1,2) + 4 beta-D-mannose</text>
        <dbReference type="Rhea" id="RHEA:56008"/>
        <dbReference type="Rhea" id="RHEA-COMP:14356"/>
        <dbReference type="Rhea" id="RHEA-COMP:14367"/>
        <dbReference type="ChEBI" id="CHEBI:15377"/>
        <dbReference type="ChEBI" id="CHEBI:28563"/>
        <dbReference type="ChEBI" id="CHEBI:59087"/>
        <dbReference type="ChEBI" id="CHEBI:139493"/>
        <dbReference type="EC" id="3.2.1.113"/>
    </reaction>
</comment>
<dbReference type="PANTHER" id="PTHR11742:SF101">
    <property type="entry name" value="MANNOSYL-OLIGOSACCHARIDE ALPHA-1,2-MANNOSIDASE 1B"/>
    <property type="match status" value="1"/>
</dbReference>
<dbReference type="EMBL" id="LT552383">
    <property type="protein sequence ID" value="SAL99027.1"/>
    <property type="molecule type" value="Genomic_DNA"/>
</dbReference>
<feature type="binding site" evidence="12">
    <location>
        <position position="482"/>
    </location>
    <ligand>
        <name>Ca(2+)</name>
        <dbReference type="ChEBI" id="CHEBI:29108"/>
    </ligand>
</feature>
<feature type="chain" id="PRO_5007899071" description="alpha-1,2-Mannosidase" evidence="15">
    <location>
        <begin position="18"/>
        <end position="499"/>
    </location>
</feature>
<dbReference type="GO" id="GO:0005975">
    <property type="term" value="P:carbohydrate metabolic process"/>
    <property type="evidence" value="ECO:0007669"/>
    <property type="project" value="InterPro"/>
</dbReference>
<gene>
    <name evidence="16" type="primary">ABSGL_04598.1 scaffold 5475</name>
</gene>
<name>A0A168MR35_ABSGL</name>
<evidence type="ECO:0000256" key="11">
    <source>
        <dbReference type="PIRSR" id="PIRSR601382-1"/>
    </source>
</evidence>
<evidence type="ECO:0000256" key="2">
    <source>
        <dbReference type="ARBA" id="ARBA00004922"/>
    </source>
</evidence>
<comment type="pathway">
    <text evidence="2">Protein modification; protein glycosylation.</text>
</comment>
<evidence type="ECO:0000256" key="1">
    <source>
        <dbReference type="ARBA" id="ARBA00001913"/>
    </source>
</evidence>
<reference evidence="16" key="1">
    <citation type="submission" date="2016-04" db="EMBL/GenBank/DDBJ databases">
        <authorList>
            <person name="Evans L.H."/>
            <person name="Alamgir A."/>
            <person name="Owens N."/>
            <person name="Weber N.D."/>
            <person name="Virtaneva K."/>
            <person name="Barbian K."/>
            <person name="Babar A."/>
            <person name="Rosenke K."/>
        </authorList>
    </citation>
    <scope>NUCLEOTIDE SEQUENCE [LARGE SCALE GENOMIC DNA]</scope>
    <source>
        <strain evidence="16">CBS 101.48</strain>
    </source>
</reference>
<evidence type="ECO:0000256" key="7">
    <source>
        <dbReference type="ARBA" id="ARBA00023180"/>
    </source>
</evidence>
<keyword evidence="5 14" id="KW-0378">Hydrolase</keyword>
<evidence type="ECO:0000313" key="17">
    <source>
        <dbReference type="Proteomes" id="UP000078561"/>
    </source>
</evidence>
<feature type="active site" description="Proton donor" evidence="11">
    <location>
        <position position="354"/>
    </location>
</feature>
<dbReference type="GO" id="GO:0036503">
    <property type="term" value="P:ERAD pathway"/>
    <property type="evidence" value="ECO:0007669"/>
    <property type="project" value="UniProtKB-ARBA"/>
</dbReference>
<dbReference type="OMA" id="YQDKAWK"/>
<dbReference type="Proteomes" id="UP000078561">
    <property type="component" value="Unassembled WGS sequence"/>
</dbReference>
<evidence type="ECO:0000256" key="8">
    <source>
        <dbReference type="ARBA" id="ARBA00023295"/>
    </source>
</evidence>
<keyword evidence="12" id="KW-0106">Calcium</keyword>
<evidence type="ECO:0000313" key="16">
    <source>
        <dbReference type="EMBL" id="SAL99027.1"/>
    </source>
</evidence>
<evidence type="ECO:0000256" key="14">
    <source>
        <dbReference type="RuleBase" id="RU361193"/>
    </source>
</evidence>
<accession>A0A168MR35</accession>
<dbReference type="InterPro" id="IPR036026">
    <property type="entry name" value="Seven-hairpin_glycosidases"/>
</dbReference>
<keyword evidence="17" id="KW-1185">Reference proteome</keyword>
<dbReference type="InParanoid" id="A0A168MR35"/>
<protein>
    <recommendedName>
        <fullName evidence="14">alpha-1,2-Mannosidase</fullName>
        <ecNumber evidence="14">3.2.1.-</ecNumber>
    </recommendedName>
</protein>
<dbReference type="FunCoup" id="A0A168MR35">
    <property type="interactions" value="674"/>
</dbReference>
<keyword evidence="8 14" id="KW-0326">Glycosidase</keyword>
<evidence type="ECO:0000256" key="13">
    <source>
        <dbReference type="PIRSR" id="PIRSR601382-3"/>
    </source>
</evidence>
<dbReference type="Gene3D" id="1.50.10.10">
    <property type="match status" value="1"/>
</dbReference>
<comment type="cofactor">
    <cofactor evidence="1 12">
        <name>Ca(2+)</name>
        <dbReference type="ChEBI" id="CHEBI:29108"/>
    </cofactor>
</comment>
<dbReference type="InterPro" id="IPR050749">
    <property type="entry name" value="Glycosyl_Hydrolase_47"/>
</dbReference>
<organism evidence="16">
    <name type="scientific">Absidia glauca</name>
    <name type="common">Pin mould</name>
    <dbReference type="NCBI Taxonomy" id="4829"/>
    <lineage>
        <taxon>Eukaryota</taxon>
        <taxon>Fungi</taxon>
        <taxon>Fungi incertae sedis</taxon>
        <taxon>Mucoromycota</taxon>
        <taxon>Mucoromycotina</taxon>
        <taxon>Mucoromycetes</taxon>
        <taxon>Mucorales</taxon>
        <taxon>Cunninghamellaceae</taxon>
        <taxon>Absidia</taxon>
    </lineage>
</organism>
<evidence type="ECO:0000256" key="5">
    <source>
        <dbReference type="ARBA" id="ARBA00022801"/>
    </source>
</evidence>
<feature type="active site" evidence="11">
    <location>
        <position position="248"/>
    </location>
</feature>
<dbReference type="GO" id="GO:0004571">
    <property type="term" value="F:mannosyl-oligosaccharide 1,2-alpha-mannosidase activity"/>
    <property type="evidence" value="ECO:0007669"/>
    <property type="project" value="UniProtKB-EC"/>
</dbReference>
<feature type="active site" description="Proton donor" evidence="11">
    <location>
        <position position="119"/>
    </location>
</feature>
<evidence type="ECO:0000256" key="3">
    <source>
        <dbReference type="ARBA" id="ARBA00007658"/>
    </source>
</evidence>
<feature type="active site" evidence="11">
    <location>
        <position position="393"/>
    </location>
</feature>
<sequence length="499" mass="56972">MQVLLAIALAFGTLVSAAPATNETTAQASEQLTAPQRAEKIKDAFLFAYHGYEEHAFGHDEALSLSGGKSDSRNGWGATIFDALDTLLIMDLEPEYNRALNHVANVTWTVSKDLSKTFETNIRYLGGLLSAYDLKPNRMLLQQAVTLTEQVIMPSFYTHNQMPSQYVNVTTAEPSGKQIVLAEFGSFQLEMVRLSQITGDQSYAEHALRIIEKIAEVTPRLPGLYPMLWDLDTFRPQHEYVTISGGTDSYYEYLLKTHMLMGGQEQLQLDMWTTAVNSMNKHLRSKTSGGKVYLGEYNGNIKLLQSGELICFLPGNILMGARYLKNNDYETFASELMDGCYHAWETIPSGLAPESWSWVDEKQDVTKFPENMQLAMQTHDLIPQDLYYDLRPETLESLFYFYRMTGDTTYQDKAWKIFESIEKYCKVKYGYSRIGDVTVLDPKDAHHDDFEESYIFAETFKYLYLIFSDTNLISLDEYVFNTEAHPFKLPHPIKLQKTF</sequence>
<dbReference type="OrthoDB" id="8118055at2759"/>
<comment type="similarity">
    <text evidence="3 14">Belongs to the glycosyl hydrolase 47 family.</text>
</comment>
<feature type="disulfide bond" evidence="13">
    <location>
        <begin position="311"/>
        <end position="340"/>
    </location>
</feature>
<dbReference type="STRING" id="4829.A0A168MR35"/>
<keyword evidence="6 13" id="KW-1015">Disulfide bond</keyword>
<dbReference type="AlphaFoldDB" id="A0A168MR35"/>
<dbReference type="Pfam" id="PF01532">
    <property type="entry name" value="Glyco_hydro_47"/>
    <property type="match status" value="1"/>
</dbReference>
<keyword evidence="4 15" id="KW-0732">Signal</keyword>
<evidence type="ECO:0000256" key="15">
    <source>
        <dbReference type="SAM" id="SignalP"/>
    </source>
</evidence>
<comment type="catalytic activity">
    <reaction evidence="9">
        <text>N(4)-(alpha-D-Man-(1-&gt;2)-alpha-D-Man-(1-&gt;2)-alpha-D-Man-(1-&gt;3)-[alpha-D-Man-(1-&gt;3)-[alpha-D-Man-(1-&gt;2)-alpha-D-Man-(1-&gt;6)]-alpha-D-Man-(1-&gt;6)]-beta-D-Man-(1-&gt;4)-beta-D-GlcNAc-(1-&gt;4)-beta-D-GlcNAc)-L-asparaginyl-[protein] (N-glucan mannose isomer 8A1,2,3B1,3) + 3 H2O = N(4)-(alpha-D-Man-(1-&gt;3)-[alpha-D-Man-(1-&gt;3)-[alpha-D-Man-(1-&gt;6)]-alpha-D-Man-(1-&gt;6)]-beta-D-Man-(1-&gt;4)-beta-D-GlcNAc-(1-&gt;4)-beta-D-GlcNAc)-L-asparaginyl-[protein] (N-glucan mannose isomer 5A1,2) + 3 beta-D-mannose</text>
        <dbReference type="Rhea" id="RHEA:56028"/>
        <dbReference type="Rhea" id="RHEA-COMP:14358"/>
        <dbReference type="Rhea" id="RHEA-COMP:14367"/>
        <dbReference type="ChEBI" id="CHEBI:15377"/>
        <dbReference type="ChEBI" id="CHEBI:28563"/>
        <dbReference type="ChEBI" id="CHEBI:59087"/>
        <dbReference type="ChEBI" id="CHEBI:60628"/>
        <dbReference type="EC" id="3.2.1.113"/>
    </reaction>
</comment>
<evidence type="ECO:0000256" key="9">
    <source>
        <dbReference type="ARBA" id="ARBA00047669"/>
    </source>
</evidence>
<dbReference type="GO" id="GO:0005783">
    <property type="term" value="C:endoplasmic reticulum"/>
    <property type="evidence" value="ECO:0007669"/>
    <property type="project" value="TreeGrafter"/>
</dbReference>
<evidence type="ECO:0000256" key="10">
    <source>
        <dbReference type="ARBA" id="ARBA00048605"/>
    </source>
</evidence>
<evidence type="ECO:0000256" key="6">
    <source>
        <dbReference type="ARBA" id="ARBA00023157"/>
    </source>
</evidence>
<evidence type="ECO:0000256" key="4">
    <source>
        <dbReference type="ARBA" id="ARBA00022729"/>
    </source>
</evidence>
<dbReference type="PRINTS" id="PR00747">
    <property type="entry name" value="GLYHDRLASE47"/>
</dbReference>
<keyword evidence="7" id="KW-0325">Glycoprotein</keyword>
<dbReference type="GO" id="GO:0016020">
    <property type="term" value="C:membrane"/>
    <property type="evidence" value="ECO:0007669"/>
    <property type="project" value="InterPro"/>
</dbReference>
<evidence type="ECO:0000256" key="12">
    <source>
        <dbReference type="PIRSR" id="PIRSR601382-2"/>
    </source>
</evidence>
<keyword evidence="12" id="KW-0479">Metal-binding</keyword>
<dbReference type="EC" id="3.2.1.-" evidence="14"/>
<feature type="signal peptide" evidence="15">
    <location>
        <begin position="1"/>
        <end position="17"/>
    </location>
</feature>
<dbReference type="InterPro" id="IPR001382">
    <property type="entry name" value="Glyco_hydro_47"/>
</dbReference>
<dbReference type="InterPro" id="IPR012341">
    <property type="entry name" value="6hp_glycosidase-like_sf"/>
</dbReference>
<dbReference type="SUPFAM" id="SSF48225">
    <property type="entry name" value="Seven-hairpin glycosidases"/>
    <property type="match status" value="1"/>
</dbReference>
<dbReference type="GO" id="GO:0005509">
    <property type="term" value="F:calcium ion binding"/>
    <property type="evidence" value="ECO:0007669"/>
    <property type="project" value="InterPro"/>
</dbReference>